<dbReference type="OrthoDB" id="350691at2157"/>
<dbReference type="RefSeq" id="WP_148857905.1">
    <property type="nucleotide sequence ID" value="NZ_PHNJ01000004.1"/>
</dbReference>
<dbReference type="AlphaFoldDB" id="A0A8J8TSL6"/>
<reference evidence="1" key="1">
    <citation type="submission" date="2017-11" db="EMBL/GenBank/DDBJ databases">
        <authorList>
            <person name="Kajale S.C."/>
            <person name="Sharma A."/>
        </authorList>
    </citation>
    <scope>NUCLEOTIDE SEQUENCE</scope>
    <source>
        <strain evidence="1">LS1_42</strain>
    </source>
</reference>
<dbReference type="Proteomes" id="UP000766904">
    <property type="component" value="Unassembled WGS sequence"/>
</dbReference>
<gene>
    <name evidence="1" type="ORF">CV102_10375</name>
</gene>
<keyword evidence="2" id="KW-1185">Reference proteome</keyword>
<evidence type="ECO:0000313" key="2">
    <source>
        <dbReference type="Proteomes" id="UP000766904"/>
    </source>
</evidence>
<organism evidence="1 2">
    <name type="scientific">Natronococcus pandeyae</name>
    <dbReference type="NCBI Taxonomy" id="2055836"/>
    <lineage>
        <taxon>Archaea</taxon>
        <taxon>Methanobacteriati</taxon>
        <taxon>Methanobacteriota</taxon>
        <taxon>Stenosarchaea group</taxon>
        <taxon>Halobacteria</taxon>
        <taxon>Halobacteriales</taxon>
        <taxon>Natrialbaceae</taxon>
        <taxon>Natronococcus</taxon>
    </lineage>
</organism>
<proteinExistence type="predicted"/>
<name>A0A8J8TSL6_9EURY</name>
<dbReference type="EMBL" id="PHNJ01000004">
    <property type="protein sequence ID" value="TYL38904.1"/>
    <property type="molecule type" value="Genomic_DNA"/>
</dbReference>
<sequence length="67" mass="7679">MGIVERVLADFDLSDGTDCTIELNKTETIHLHVDNVRIDMTPEELRHFAEVVSQGKENLIEVKELDR</sequence>
<protein>
    <submittedName>
        <fullName evidence="1">Uncharacterized protein</fullName>
    </submittedName>
</protein>
<evidence type="ECO:0000313" key="1">
    <source>
        <dbReference type="EMBL" id="TYL38904.1"/>
    </source>
</evidence>
<accession>A0A8J8TSL6</accession>
<comment type="caution">
    <text evidence="1">The sequence shown here is derived from an EMBL/GenBank/DDBJ whole genome shotgun (WGS) entry which is preliminary data.</text>
</comment>